<evidence type="ECO:0000313" key="1">
    <source>
        <dbReference type="EMBL" id="KAI9398477.1"/>
    </source>
</evidence>
<evidence type="ECO:0000313" key="2">
    <source>
        <dbReference type="Proteomes" id="UP000006729"/>
    </source>
</evidence>
<sequence length="729" mass="81575">MKMRSIFRISLLLLPILFQLATAAPPVTKPGCQNRCGNISIPYPFGTAQDCYANEMFKIVCRETTNESAPRAFISMINMEVLNITDGAAIVNGPIMSSNCSDRQSNLPALNLTGSPFFFSFGNVFTAVGCNVRALLTGIGRQVVGCDSTCSADSNQKTLLYGQEINSLCADGNCCVARAPYRMQVFQPSLDTKNGSEDSSGCKLAFLTDETNFSFLNITNPQALQGWRSVPLVLAWMMDYSIWRYDKSTMDCKYFLYESSVSNVSGYECSCSNGYEGNPYLGCTDINECKDPNRHSCLGITKCVNTLGSYKCEVNKYWIVPILVVVIAGILSLLAGISWLYKLAKKRKNIELKRKFFKRNGGLLLQQQLSSNHGSVQKTKIFTSKELETATDRFNENRILGQGGQGTVYKGMLEDGRIVAVKRSTIVGEEKLEEFINEVVILSQINHRNVVKLFGCCLETEVPLLVYEFISNGNLFQYLHNFYQNEDFILSWEMRLQIAIEVAGALSYLHSAASIPIYHRDIKSANILLDDKYRAKVSDFGSSRSMAIDQTHLTTNVQGTFGYLDPEYFQSSQFTDKSDVYSFGVVLVELLSGKKPIISSTSQETRSLATHFIVLMEENRLFDILDVQVKEDCLEEEIMAVANLAKRCLNVSRKHRPTMKEVSAELERIGLLHRKSIVQQNEEDTNEKSTMVERLCNWDAVPISATCDFDNARSVQSTVAEPLITYNTL</sequence>
<comment type="caution">
    <text evidence="1">The sequence shown here is derived from an EMBL/GenBank/DDBJ whole genome shotgun (WGS) entry which is preliminary data.</text>
</comment>
<reference evidence="1 2" key="1">
    <citation type="journal article" date="2006" name="Science">
        <title>The genome of black cottonwood, Populus trichocarpa (Torr. &amp; Gray).</title>
        <authorList>
            <person name="Tuskan G.A."/>
            <person name="Difazio S."/>
            <person name="Jansson S."/>
            <person name="Bohlmann J."/>
            <person name="Grigoriev I."/>
            <person name="Hellsten U."/>
            <person name="Putnam N."/>
            <person name="Ralph S."/>
            <person name="Rombauts S."/>
            <person name="Salamov A."/>
            <person name="Schein J."/>
            <person name="Sterck L."/>
            <person name="Aerts A."/>
            <person name="Bhalerao R.R."/>
            <person name="Bhalerao R.P."/>
            <person name="Blaudez D."/>
            <person name="Boerjan W."/>
            <person name="Brun A."/>
            <person name="Brunner A."/>
            <person name="Busov V."/>
            <person name="Campbell M."/>
            <person name="Carlson J."/>
            <person name="Chalot M."/>
            <person name="Chapman J."/>
            <person name="Chen G.L."/>
            <person name="Cooper D."/>
            <person name="Coutinho P.M."/>
            <person name="Couturier J."/>
            <person name="Covert S."/>
            <person name="Cronk Q."/>
            <person name="Cunningham R."/>
            <person name="Davis J."/>
            <person name="Degroeve S."/>
            <person name="Dejardin A."/>
            <person name="Depamphilis C."/>
            <person name="Detter J."/>
            <person name="Dirks B."/>
            <person name="Dubchak I."/>
            <person name="Duplessis S."/>
            <person name="Ehlting J."/>
            <person name="Ellis B."/>
            <person name="Gendler K."/>
            <person name="Goodstein D."/>
            <person name="Gribskov M."/>
            <person name="Grimwood J."/>
            <person name="Groover A."/>
            <person name="Gunter L."/>
            <person name="Hamberger B."/>
            <person name="Heinze B."/>
            <person name="Helariutta Y."/>
            <person name="Henrissat B."/>
            <person name="Holligan D."/>
            <person name="Holt R."/>
            <person name="Huang W."/>
            <person name="Islam-Faridi N."/>
            <person name="Jones S."/>
            <person name="Jones-Rhoades M."/>
            <person name="Jorgensen R."/>
            <person name="Joshi C."/>
            <person name="Kangasjarvi J."/>
            <person name="Karlsson J."/>
            <person name="Kelleher C."/>
            <person name="Kirkpatrick R."/>
            <person name="Kirst M."/>
            <person name="Kohler A."/>
            <person name="Kalluri U."/>
            <person name="Larimer F."/>
            <person name="Leebens-Mack J."/>
            <person name="Leple J.C."/>
            <person name="Locascio P."/>
            <person name="Lou Y."/>
            <person name="Lucas S."/>
            <person name="Martin F."/>
            <person name="Montanini B."/>
            <person name="Napoli C."/>
            <person name="Nelson D.R."/>
            <person name="Nelson C."/>
            <person name="Nieminen K."/>
            <person name="Nilsson O."/>
            <person name="Pereda V."/>
            <person name="Peter G."/>
            <person name="Philippe R."/>
            <person name="Pilate G."/>
            <person name="Poliakov A."/>
            <person name="Razumovskaya J."/>
            <person name="Richardson P."/>
            <person name="Rinaldi C."/>
            <person name="Ritland K."/>
            <person name="Rouze P."/>
            <person name="Ryaboy D."/>
            <person name="Schmutz J."/>
            <person name="Schrader J."/>
            <person name="Segerman B."/>
            <person name="Shin H."/>
            <person name="Siddiqui A."/>
            <person name="Sterky F."/>
            <person name="Terry A."/>
            <person name="Tsai C.J."/>
            <person name="Uberbacher E."/>
            <person name="Unneberg P."/>
            <person name="Vahala J."/>
            <person name="Wall K."/>
            <person name="Wessler S."/>
            <person name="Yang G."/>
            <person name="Yin T."/>
            <person name="Douglas C."/>
            <person name="Marra M."/>
            <person name="Sandberg G."/>
            <person name="Van de Peer Y."/>
            <person name="Rokhsar D."/>
        </authorList>
    </citation>
    <scope>NUCLEOTIDE SEQUENCE [LARGE SCALE GENOMIC DNA]</scope>
    <source>
        <strain evidence="2">cv. Nisqually</strain>
    </source>
</reference>
<gene>
    <name evidence="1" type="ORF">POPTR_003G186100v4</name>
</gene>
<dbReference type="Proteomes" id="UP000006729">
    <property type="component" value="Chromosome 3"/>
</dbReference>
<accession>A0ACC0TAH2</accession>
<organism evidence="1 2">
    <name type="scientific">Populus trichocarpa</name>
    <name type="common">Western balsam poplar</name>
    <name type="synonym">Populus balsamifera subsp. trichocarpa</name>
    <dbReference type="NCBI Taxonomy" id="3694"/>
    <lineage>
        <taxon>Eukaryota</taxon>
        <taxon>Viridiplantae</taxon>
        <taxon>Streptophyta</taxon>
        <taxon>Embryophyta</taxon>
        <taxon>Tracheophyta</taxon>
        <taxon>Spermatophyta</taxon>
        <taxon>Magnoliopsida</taxon>
        <taxon>eudicotyledons</taxon>
        <taxon>Gunneridae</taxon>
        <taxon>Pentapetalae</taxon>
        <taxon>rosids</taxon>
        <taxon>fabids</taxon>
        <taxon>Malpighiales</taxon>
        <taxon>Salicaceae</taxon>
        <taxon>Saliceae</taxon>
        <taxon>Populus</taxon>
    </lineage>
</organism>
<proteinExistence type="predicted"/>
<protein>
    <submittedName>
        <fullName evidence="1">Uncharacterized protein</fullName>
    </submittedName>
</protein>
<name>A0ACC0TAH2_POPTR</name>
<dbReference type="EMBL" id="CM009292">
    <property type="protein sequence ID" value="KAI9398477.1"/>
    <property type="molecule type" value="Genomic_DNA"/>
</dbReference>
<keyword evidence="2" id="KW-1185">Reference proteome</keyword>